<accession>I3VZF1</accession>
<keyword evidence="1" id="KW-0614">Plasmid</keyword>
<reference evidence="1" key="1">
    <citation type="submission" date="2012-01" db="EMBL/GenBank/DDBJ databases">
        <authorList>
            <person name="Summers A.O."/>
            <person name="Wireman J."/>
            <person name="Sale K."/>
        </authorList>
    </citation>
    <scope>NUCLEOTIDE SEQUENCE</scope>
    <source>
        <strain evidence="1">31-32</strain>
        <plasmid evidence="1">p3132-53</plasmid>
    </source>
</reference>
<name>I3VZF1_9MICC</name>
<organism evidence="1">
    <name type="scientific">Arthrobacter sp. 31.31</name>
    <dbReference type="NCBI Taxonomy" id="347202"/>
    <lineage>
        <taxon>Bacteria</taxon>
        <taxon>Bacillati</taxon>
        <taxon>Actinomycetota</taxon>
        <taxon>Actinomycetes</taxon>
        <taxon>Micrococcales</taxon>
        <taxon>Micrococcaceae</taxon>
        <taxon>Arthrobacter</taxon>
    </lineage>
</organism>
<dbReference type="RefSeq" id="WP_015061721.1">
    <property type="nucleotide sequence ID" value="NC_019326.1"/>
</dbReference>
<dbReference type="EMBL" id="JQ418520">
    <property type="protein sequence ID" value="AFK88728.1"/>
    <property type="molecule type" value="Genomic_DNA"/>
</dbReference>
<evidence type="ECO:0000313" key="1">
    <source>
        <dbReference type="EMBL" id="AFK88728.1"/>
    </source>
</evidence>
<proteinExistence type="predicted"/>
<geneLocation type="plasmid" evidence="1">
    <name>p3132-53</name>
</geneLocation>
<protein>
    <submittedName>
        <fullName evidence="1">Uncharacterized protein</fullName>
    </submittedName>
</protein>
<sequence>MPAPAVTAAPLEPEPLTPEQLADLEAGRVELRQAMEESHVTSFRACSRNGRHWGEDPEAMRAMAATFRSIKNSTTDSATNGPDQT</sequence>
<dbReference type="AlphaFoldDB" id="I3VZF1"/>